<dbReference type="InterPro" id="IPR017853">
    <property type="entry name" value="GH"/>
</dbReference>
<evidence type="ECO:0000313" key="2">
    <source>
        <dbReference type="Proteomes" id="UP000178999"/>
    </source>
</evidence>
<comment type="caution">
    <text evidence="1">The sequence shown here is derived from an EMBL/GenBank/DDBJ whole genome shotgun (WGS) entry which is preliminary data.</text>
</comment>
<proteinExistence type="predicted"/>
<organism evidence="1 2">
    <name type="scientific">Candidatus Woesebacteria bacterium RIFOXYB1_FULL_38_16</name>
    <dbReference type="NCBI Taxonomy" id="1802538"/>
    <lineage>
        <taxon>Bacteria</taxon>
        <taxon>Candidatus Woeseibacteriota</taxon>
    </lineage>
</organism>
<dbReference type="STRING" id="1802538.A2382_01525"/>
<gene>
    <name evidence="1" type="ORF">A2382_01525</name>
</gene>
<dbReference type="AlphaFoldDB" id="A0A1F8CSM9"/>
<dbReference type="EMBL" id="MGHY01000021">
    <property type="protein sequence ID" value="OGM79076.1"/>
    <property type="molecule type" value="Genomic_DNA"/>
</dbReference>
<protein>
    <recommendedName>
        <fullName evidence="3">Asl1-like glycosyl hydrolase catalytic domain-containing protein</fullName>
    </recommendedName>
</protein>
<name>A0A1F8CSM9_9BACT</name>
<dbReference type="SUPFAM" id="SSF51445">
    <property type="entry name" value="(Trans)glycosidases"/>
    <property type="match status" value="1"/>
</dbReference>
<sequence>MKGYLIYLISLNILAFSLFFPKTTKATTNPLSQPNNKYGIHIISENDLESAEKLVNSSNGSWGYVTFVIREDERDLARWTNVFQKLSELKLIPIVRLATTTQNLSWQKPNTSETKQWAKFLSQLPWPIQNRYIILFNEPNHAKEWGGDINPTEYAHIARIYWEELKKASFDFFVLPAGFDLSATNSKDTLSVESYWQQMFLADELIFTIFDGWNSHSYPNPNFCGNPKDTGRSSLTGYLWETNILENQYFLLPNTPLFITETGWGCDINPNVYQEAFETIWVQPNIVAVTPFILNYEHFPFNHFSWLKNNETTPTYTLVQSLAKIKGEPILSKSQQPLPQFISSDFPKLLLDYKTWLSPNVSL</sequence>
<dbReference type="Proteomes" id="UP000178999">
    <property type="component" value="Unassembled WGS sequence"/>
</dbReference>
<evidence type="ECO:0000313" key="1">
    <source>
        <dbReference type="EMBL" id="OGM79076.1"/>
    </source>
</evidence>
<dbReference type="Gene3D" id="3.20.20.80">
    <property type="entry name" value="Glycosidases"/>
    <property type="match status" value="1"/>
</dbReference>
<evidence type="ECO:0008006" key="3">
    <source>
        <dbReference type="Google" id="ProtNLM"/>
    </source>
</evidence>
<reference evidence="1 2" key="1">
    <citation type="journal article" date="2016" name="Nat. Commun.">
        <title>Thousands of microbial genomes shed light on interconnected biogeochemical processes in an aquifer system.</title>
        <authorList>
            <person name="Anantharaman K."/>
            <person name="Brown C.T."/>
            <person name="Hug L.A."/>
            <person name="Sharon I."/>
            <person name="Castelle C.J."/>
            <person name="Probst A.J."/>
            <person name="Thomas B.C."/>
            <person name="Singh A."/>
            <person name="Wilkins M.J."/>
            <person name="Karaoz U."/>
            <person name="Brodie E.L."/>
            <person name="Williams K.H."/>
            <person name="Hubbard S.S."/>
            <person name="Banfield J.F."/>
        </authorList>
    </citation>
    <scope>NUCLEOTIDE SEQUENCE [LARGE SCALE GENOMIC DNA]</scope>
</reference>
<accession>A0A1F8CSM9</accession>